<comment type="caution">
    <text evidence="3">The sequence shown here is derived from an EMBL/GenBank/DDBJ whole genome shotgun (WGS) entry which is preliminary data.</text>
</comment>
<gene>
    <name evidence="3" type="ORF">HH308_08385</name>
</gene>
<dbReference type="GO" id="GO:0016301">
    <property type="term" value="F:kinase activity"/>
    <property type="evidence" value="ECO:0007669"/>
    <property type="project" value="UniProtKB-KW"/>
</dbReference>
<dbReference type="AlphaFoldDB" id="A0A848KXR1"/>
<protein>
    <submittedName>
        <fullName evidence="3">AarF/ABC1/UbiB kinase family protein</fullName>
    </submittedName>
</protein>
<dbReference type="Pfam" id="PF03109">
    <property type="entry name" value="ABC1"/>
    <property type="match status" value="1"/>
</dbReference>
<dbReference type="PANTHER" id="PTHR10566">
    <property type="entry name" value="CHAPERONE-ACTIVITY OF BC1 COMPLEX CABC1 -RELATED"/>
    <property type="match status" value="1"/>
</dbReference>
<organism evidence="3 4">
    <name type="scientific">Gordonia asplenii</name>
    <dbReference type="NCBI Taxonomy" id="2725283"/>
    <lineage>
        <taxon>Bacteria</taxon>
        <taxon>Bacillati</taxon>
        <taxon>Actinomycetota</taxon>
        <taxon>Actinomycetes</taxon>
        <taxon>Mycobacteriales</taxon>
        <taxon>Gordoniaceae</taxon>
        <taxon>Gordonia</taxon>
    </lineage>
</organism>
<dbReference type="InterPro" id="IPR004147">
    <property type="entry name" value="ABC1_dom"/>
</dbReference>
<name>A0A848KXR1_9ACTN</name>
<evidence type="ECO:0000313" key="4">
    <source>
        <dbReference type="Proteomes" id="UP000550729"/>
    </source>
</evidence>
<dbReference type="PANTHER" id="PTHR10566:SF113">
    <property type="entry name" value="PROTEIN ACTIVITY OF BC1 COMPLEX KINASE 7, CHLOROPLASTIC"/>
    <property type="match status" value="1"/>
</dbReference>
<keyword evidence="3" id="KW-0808">Transferase</keyword>
<evidence type="ECO:0000256" key="1">
    <source>
        <dbReference type="ARBA" id="ARBA00009670"/>
    </source>
</evidence>
<dbReference type="RefSeq" id="WP_170193742.1">
    <property type="nucleotide sequence ID" value="NZ_JABBNB010000007.1"/>
</dbReference>
<evidence type="ECO:0000259" key="2">
    <source>
        <dbReference type="Pfam" id="PF03109"/>
    </source>
</evidence>
<dbReference type="Proteomes" id="UP000550729">
    <property type="component" value="Unassembled WGS sequence"/>
</dbReference>
<proteinExistence type="inferred from homology"/>
<keyword evidence="3" id="KW-0418">Kinase</keyword>
<dbReference type="SUPFAM" id="SSF56112">
    <property type="entry name" value="Protein kinase-like (PK-like)"/>
    <property type="match status" value="1"/>
</dbReference>
<accession>A0A848KXR1</accession>
<sequence>MTDEIATAATTPADRFGEVRAGRVRRTVPVVGFAARAAGGRLAAGLRERAGNAGAVDEFHQRTAVRYAELLGHSKGVLMKAGQLLSTYETDAVDAGPFSVYQQALERLQADAPPMDPTTARELVERELGAPLDELFTEFSPEPIAAASIGQVHEARLPDGRHVAVKVQYPGVAQAIRDDLANTELLATFMKLGMSLTPRGMRTDQRSAAAEIAERIAEEVDYRHEARNITRFADLYRGHPLIRIPDVVPERSTARVLTMTFIDGIDWARARSADQELRNHWSRTIGLFAFGAYRHSNMFNADPHPGNYRFGTDGTVGFVDFGCVKQFPEYVRQGIVATFRATCDGDRDRVFALAQTHGFIGPDSDLTADDAFAWWSMMCATAIGPQPHKFVSADSTVLLRSLFDDSHEGGVSRRLSIPSDYVMLARINLGIDAVLADLGACIDTLDLANAVDGVGEPLTQETRLHREWVHERGLPFGMDPNR</sequence>
<reference evidence="3 4" key="1">
    <citation type="submission" date="2020-04" db="EMBL/GenBank/DDBJ databases">
        <title>Gordonia sp. nov. TBRC 11910.</title>
        <authorList>
            <person name="Suriyachadkun C."/>
        </authorList>
    </citation>
    <scope>NUCLEOTIDE SEQUENCE [LARGE SCALE GENOMIC DNA]</scope>
    <source>
        <strain evidence="3 4">TBRC 11910</strain>
    </source>
</reference>
<comment type="similarity">
    <text evidence="1">Belongs to the protein kinase superfamily. ADCK protein kinase family.</text>
</comment>
<dbReference type="InterPro" id="IPR050154">
    <property type="entry name" value="UbiB_kinase"/>
</dbReference>
<dbReference type="EMBL" id="JABBNB010000007">
    <property type="protein sequence ID" value="NMO01233.1"/>
    <property type="molecule type" value="Genomic_DNA"/>
</dbReference>
<evidence type="ECO:0000313" key="3">
    <source>
        <dbReference type="EMBL" id="NMO01233.1"/>
    </source>
</evidence>
<keyword evidence="4" id="KW-1185">Reference proteome</keyword>
<dbReference type="InterPro" id="IPR011009">
    <property type="entry name" value="Kinase-like_dom_sf"/>
</dbReference>
<dbReference type="CDD" id="cd13970">
    <property type="entry name" value="ABC1_ADCK3"/>
    <property type="match status" value="1"/>
</dbReference>
<feature type="domain" description="ABC1 atypical kinase-like" evidence="2">
    <location>
        <begin position="107"/>
        <end position="351"/>
    </location>
</feature>
<dbReference type="InterPro" id="IPR034646">
    <property type="entry name" value="ADCK3_dom"/>
</dbReference>